<name>A0A0S2TAR7_9GAMM</name>
<dbReference type="STRING" id="1748243.Tel_03130"/>
<sequence length="179" mass="19124">MAFVLILCAAPARALTTAEHSFDELVALSEQILVGTVTDIASAWGQGREAGTIFSTIRLNAIETIKGPAPDGAYTLKVIGGVVGDQAQFYPGLPQFQSGQRYLLFIRGNRRAMFPITGVTQGFYRVQWDSRAERLLAVPANGGGSVALGRSLHGHADQGRGRPLQGLISDIRASMVRGE</sequence>
<keyword evidence="2" id="KW-1185">Reference proteome</keyword>
<dbReference type="AlphaFoldDB" id="A0A0S2TAR7"/>
<organism evidence="1 2">
    <name type="scientific">Candidatus Tenderia electrophaga</name>
    <dbReference type="NCBI Taxonomy" id="1748243"/>
    <lineage>
        <taxon>Bacteria</taxon>
        <taxon>Pseudomonadati</taxon>
        <taxon>Pseudomonadota</taxon>
        <taxon>Gammaproteobacteria</taxon>
        <taxon>Candidatus Tenderiales</taxon>
        <taxon>Candidatus Tenderiaceae</taxon>
        <taxon>Candidatus Tenderia</taxon>
    </lineage>
</organism>
<protein>
    <submittedName>
        <fullName evidence="1">Uncharacterized protein</fullName>
    </submittedName>
</protein>
<reference evidence="1" key="1">
    <citation type="submission" date="2015-10" db="EMBL/GenBank/DDBJ databases">
        <title>Description of Candidatus Tenderia electrophaga gen. nov, sp. nov., an Uncultivated Electroautotroph from a Biocathode Enrichment.</title>
        <authorList>
            <person name="Eddie B.J."/>
            <person name="Malanoski A.P."/>
            <person name="Wang Z."/>
            <person name="Hall R.J."/>
            <person name="Oh S.D."/>
            <person name="Heiner C."/>
            <person name="Lin B."/>
            <person name="Strycharz-Glaven S.M."/>
        </authorList>
    </citation>
    <scope>NUCLEOTIDE SEQUENCE [LARGE SCALE GENOMIC DNA]</scope>
    <source>
        <strain evidence="1">NRL1</strain>
    </source>
</reference>
<dbReference type="Proteomes" id="UP000055136">
    <property type="component" value="Chromosome"/>
</dbReference>
<accession>A0A0S2TAR7</accession>
<dbReference type="EMBL" id="CP013099">
    <property type="protein sequence ID" value="ALP52220.1"/>
    <property type="molecule type" value="Genomic_DNA"/>
</dbReference>
<proteinExistence type="predicted"/>
<evidence type="ECO:0000313" key="1">
    <source>
        <dbReference type="EMBL" id="ALP52220.1"/>
    </source>
</evidence>
<gene>
    <name evidence="1" type="ORF">Tel_03130</name>
</gene>
<dbReference type="KEGG" id="tee:Tel_03130"/>
<evidence type="ECO:0000313" key="2">
    <source>
        <dbReference type="Proteomes" id="UP000055136"/>
    </source>
</evidence>